<proteinExistence type="predicted"/>
<name>A0ABW3T9Q5_9RHOB</name>
<evidence type="ECO:0000313" key="2">
    <source>
        <dbReference type="Proteomes" id="UP001597151"/>
    </source>
</evidence>
<comment type="caution">
    <text evidence="1">The sequence shown here is derived from an EMBL/GenBank/DDBJ whole genome shotgun (WGS) entry which is preliminary data.</text>
</comment>
<accession>A0ABW3T9Q5</accession>
<dbReference type="EMBL" id="JBHTKR010000001">
    <property type="protein sequence ID" value="MFD1193788.1"/>
    <property type="molecule type" value="Genomic_DNA"/>
</dbReference>
<protein>
    <submittedName>
        <fullName evidence="1">Uncharacterized protein</fullName>
    </submittedName>
</protein>
<sequence length="80" mass="8443">MPTASDDLVKADKAVTDIKGQTGVAMLCSPMVQNGCYAEIRTRMAAPVVGQSKPGMAPVVLNNAVLMIPARPFNLGWNNV</sequence>
<dbReference type="RefSeq" id="WP_380789086.1">
    <property type="nucleotide sequence ID" value="NZ_JBHTKR010000001.1"/>
</dbReference>
<reference evidence="2" key="1">
    <citation type="journal article" date="2019" name="Int. J. Syst. Evol. Microbiol.">
        <title>The Global Catalogue of Microorganisms (GCM) 10K type strain sequencing project: providing services to taxonomists for standard genome sequencing and annotation.</title>
        <authorList>
            <consortium name="The Broad Institute Genomics Platform"/>
            <consortium name="The Broad Institute Genome Sequencing Center for Infectious Disease"/>
            <person name="Wu L."/>
            <person name="Ma J."/>
        </authorList>
    </citation>
    <scope>NUCLEOTIDE SEQUENCE [LARGE SCALE GENOMIC DNA]</scope>
    <source>
        <strain evidence="2">CCUG 55328</strain>
    </source>
</reference>
<keyword evidence="2" id="KW-1185">Reference proteome</keyword>
<evidence type="ECO:0000313" key="1">
    <source>
        <dbReference type="EMBL" id="MFD1193788.1"/>
    </source>
</evidence>
<gene>
    <name evidence="1" type="ORF">ACFQ3C_03790</name>
</gene>
<dbReference type="Proteomes" id="UP001597151">
    <property type="component" value="Unassembled WGS sequence"/>
</dbReference>
<organism evidence="1 2">
    <name type="scientific">Seohaeicola saemankumensis</name>
    <dbReference type="NCBI Taxonomy" id="481181"/>
    <lineage>
        <taxon>Bacteria</taxon>
        <taxon>Pseudomonadati</taxon>
        <taxon>Pseudomonadota</taxon>
        <taxon>Alphaproteobacteria</taxon>
        <taxon>Rhodobacterales</taxon>
        <taxon>Roseobacteraceae</taxon>
        <taxon>Seohaeicola</taxon>
    </lineage>
</organism>